<dbReference type="Proteomes" id="UP000001396">
    <property type="component" value="Unassembled WGS sequence"/>
</dbReference>
<keyword evidence="1" id="KW-0472">Membrane</keyword>
<comment type="caution">
    <text evidence="2">The sequence shown here is derived from an EMBL/GenBank/DDBJ whole genome shotgun (WGS) entry which is preliminary data.</text>
</comment>
<dbReference type="AlphaFoldDB" id="D3BKT6"/>
<dbReference type="InParanoid" id="D3BKT6"/>
<proteinExistence type="predicted"/>
<name>D3BKT6_HETP5</name>
<sequence>MSTEDLRKDLGCEINGILYDLQNVSDFNTWKRDTPISTYSSTLNKSVLAGSMTGMMIVAAFLACVLSLNSILPYTLLIPTQPIIIFLMINRMCIIHVLLHHKIVYLFTRRDALILSRFIDSNLIESQLSNADIEHGIRKEKESTQLVFDLMANCTDTRYTLLGSFLKNFKYLAYDQQYQYLLGMDQLHLRATDGIVIDTLCKSISSLNDVNSICNLHVFTENNIEIPKKIYSHLTQLSDNSSFVQNHLMYNLRLAKGVDEERAIKVILSLYAVEKDPIFLDILFFWIFRFSEKLSTSFRANILGQYKYYFQERFLQKFHADFDHWYDHRVFFLCEEKFDIWIETASVLTASQVESILANQRIEMLVPSGKLATFIRATKEKIPPSIFEKFVQSVYPDQYFQFYDLLLDLNEPDAQSTTIYNSRVNKNRTRSTKLYYNNITVDCKLVNGFQAVPQDLLNYCISQPNHIVEDSGTNRPYWFTVLFV</sequence>
<accession>D3BKT6</accession>
<keyword evidence="1" id="KW-1133">Transmembrane helix</keyword>
<keyword evidence="3" id="KW-1185">Reference proteome</keyword>
<dbReference type="EMBL" id="ADBJ01000038">
    <property type="protein sequence ID" value="EFA78516.1"/>
    <property type="molecule type" value="Genomic_DNA"/>
</dbReference>
<protein>
    <submittedName>
        <fullName evidence="2">Uncharacterized protein</fullName>
    </submittedName>
</protein>
<evidence type="ECO:0000256" key="1">
    <source>
        <dbReference type="SAM" id="Phobius"/>
    </source>
</evidence>
<feature type="transmembrane region" description="Helical" evidence="1">
    <location>
        <begin position="47"/>
        <end position="71"/>
    </location>
</feature>
<evidence type="ECO:0000313" key="3">
    <source>
        <dbReference type="Proteomes" id="UP000001396"/>
    </source>
</evidence>
<reference evidence="2 3" key="1">
    <citation type="journal article" date="2011" name="Genome Res.">
        <title>Phylogeny-wide analysis of social amoeba genomes highlights ancient origins for complex intercellular communication.</title>
        <authorList>
            <person name="Heidel A.J."/>
            <person name="Lawal H.M."/>
            <person name="Felder M."/>
            <person name="Schilde C."/>
            <person name="Helps N.R."/>
            <person name="Tunggal B."/>
            <person name="Rivero F."/>
            <person name="John U."/>
            <person name="Schleicher M."/>
            <person name="Eichinger L."/>
            <person name="Platzer M."/>
            <person name="Noegel A.A."/>
            <person name="Schaap P."/>
            <person name="Gloeckner G."/>
        </authorList>
    </citation>
    <scope>NUCLEOTIDE SEQUENCE [LARGE SCALE GENOMIC DNA]</scope>
    <source>
        <strain evidence="3">ATCC 26659 / Pp 5 / PN500</strain>
    </source>
</reference>
<keyword evidence="1" id="KW-0812">Transmembrane</keyword>
<dbReference type="GeneID" id="31364643"/>
<organism evidence="2 3">
    <name type="scientific">Heterostelium pallidum (strain ATCC 26659 / Pp 5 / PN500)</name>
    <name type="common">Cellular slime mold</name>
    <name type="synonym">Polysphondylium pallidum</name>
    <dbReference type="NCBI Taxonomy" id="670386"/>
    <lineage>
        <taxon>Eukaryota</taxon>
        <taxon>Amoebozoa</taxon>
        <taxon>Evosea</taxon>
        <taxon>Eumycetozoa</taxon>
        <taxon>Dictyostelia</taxon>
        <taxon>Acytosteliales</taxon>
        <taxon>Acytosteliaceae</taxon>
        <taxon>Heterostelium</taxon>
    </lineage>
</organism>
<gene>
    <name evidence="2" type="ORF">PPL_09168</name>
</gene>
<dbReference type="RefSeq" id="XP_020430640.1">
    <property type="nucleotide sequence ID" value="XM_020579965.1"/>
</dbReference>
<evidence type="ECO:0000313" key="2">
    <source>
        <dbReference type="EMBL" id="EFA78516.1"/>
    </source>
</evidence>
<feature type="transmembrane region" description="Helical" evidence="1">
    <location>
        <begin position="83"/>
        <end position="107"/>
    </location>
</feature>